<evidence type="ECO:0000313" key="2">
    <source>
        <dbReference type="EMBL" id="WKW11652.1"/>
    </source>
</evidence>
<dbReference type="EMBL" id="CP130612">
    <property type="protein sequence ID" value="WKW11652.1"/>
    <property type="molecule type" value="Genomic_DNA"/>
</dbReference>
<protein>
    <recommendedName>
        <fullName evidence="5">NnrS family protein</fullName>
    </recommendedName>
</protein>
<feature type="transmembrane region" description="Helical" evidence="1">
    <location>
        <begin position="12"/>
        <end position="31"/>
    </location>
</feature>
<feature type="transmembrane region" description="Helical" evidence="1">
    <location>
        <begin position="294"/>
        <end position="314"/>
    </location>
</feature>
<organism evidence="3 4">
    <name type="scientific">Pseudogemmatithrix spongiicola</name>
    <dbReference type="NCBI Taxonomy" id="3062599"/>
    <lineage>
        <taxon>Bacteria</taxon>
        <taxon>Pseudomonadati</taxon>
        <taxon>Gemmatimonadota</taxon>
        <taxon>Gemmatimonadia</taxon>
        <taxon>Gemmatimonadales</taxon>
        <taxon>Gemmatimonadaceae</taxon>
        <taxon>Pseudogemmatithrix</taxon>
    </lineage>
</organism>
<dbReference type="KEGG" id="pspc:Strain318_000909"/>
<dbReference type="RefSeq" id="WP_367887350.1">
    <property type="nucleotide sequence ID" value="NZ_CP130612.1"/>
</dbReference>
<feature type="transmembrane region" description="Helical" evidence="1">
    <location>
        <begin position="136"/>
        <end position="156"/>
    </location>
</feature>
<evidence type="ECO:0000313" key="3">
    <source>
        <dbReference type="EMBL" id="WKW14562.1"/>
    </source>
</evidence>
<name>A0AA49Q706_9BACT</name>
<evidence type="ECO:0000313" key="4">
    <source>
        <dbReference type="Proteomes" id="UP001229955"/>
    </source>
</evidence>
<keyword evidence="1" id="KW-0812">Transmembrane</keyword>
<feature type="transmembrane region" description="Helical" evidence="1">
    <location>
        <begin position="162"/>
        <end position="180"/>
    </location>
</feature>
<evidence type="ECO:0008006" key="5">
    <source>
        <dbReference type="Google" id="ProtNLM"/>
    </source>
</evidence>
<dbReference type="Proteomes" id="UP001229955">
    <property type="component" value="Chromosome"/>
</dbReference>
<dbReference type="AlphaFoldDB" id="A0AA49Q706"/>
<dbReference type="EMBL" id="CP130613">
    <property type="protein sequence ID" value="WKW14562.1"/>
    <property type="molecule type" value="Genomic_DNA"/>
</dbReference>
<feature type="transmembrane region" description="Helical" evidence="1">
    <location>
        <begin position="326"/>
        <end position="347"/>
    </location>
</feature>
<feature type="transmembrane region" description="Helical" evidence="1">
    <location>
        <begin position="238"/>
        <end position="258"/>
    </location>
</feature>
<proteinExistence type="predicted"/>
<evidence type="ECO:0000256" key="1">
    <source>
        <dbReference type="SAM" id="Phobius"/>
    </source>
</evidence>
<keyword evidence="1" id="KW-1133">Transmembrane helix</keyword>
<sequence>MADGRPRDRRRAIVLAALLGTIALGFWLRWFLAGVGFALPAALTFPNLRHAHSHLGYYAVLVPLAWLAWESSSKTAPLRGWERVLYAIATVIATLGFIQRGYGLLGIVGSTIVGGLWIVAAWRIARAARQHDDPMVAVLPGTLLALACIPLIARTLRSDPAFAAAAVQSFLTALLFLVVAPGAVTAFGLRQRLAWGSLLTGTLSALALGLWPTAVARVGLALHSLYWLAVARRVDRPVFALPWYAAAGGLVVVATGIVPLTHDVAMGAIHFLILGPFLSALAQRQLLAAVPSAAWWLHHAAAATMSGALIARGAGVEWPLLDSRGLGIAAAVGGSGVVLWWAVVLALPERPARSVVAQ</sequence>
<accession>A0AA49Q4A3</accession>
<feature type="transmembrane region" description="Helical" evidence="1">
    <location>
        <begin position="214"/>
        <end position="231"/>
    </location>
</feature>
<reference evidence="3" key="1">
    <citation type="submission" date="2023-07" db="EMBL/GenBank/DDBJ databases">
        <authorList>
            <person name="Haufschild T."/>
            <person name="Kallscheuer N."/>
            <person name="Hammer J."/>
            <person name="Kohn T."/>
            <person name="Kabuu M."/>
            <person name="Jogler M."/>
            <person name="Wohfarth N."/>
            <person name="Heuer A."/>
            <person name="Rohde M."/>
            <person name="van Teeseling M.C.F."/>
            <person name="Jogler C."/>
        </authorList>
    </citation>
    <scope>NUCLEOTIDE SEQUENCE</scope>
    <source>
        <strain evidence="2">Strain 138</strain>
        <strain evidence="3">Strain 318</strain>
    </source>
</reference>
<feature type="transmembrane region" description="Helical" evidence="1">
    <location>
        <begin position="104"/>
        <end position="124"/>
    </location>
</feature>
<gene>
    <name evidence="2" type="ORF">Strain138_000909</name>
    <name evidence="3" type="ORF">Strain318_000909</name>
</gene>
<feature type="transmembrane region" description="Helical" evidence="1">
    <location>
        <begin position="264"/>
        <end position="282"/>
    </location>
</feature>
<keyword evidence="1" id="KW-0472">Membrane</keyword>
<feature type="transmembrane region" description="Helical" evidence="1">
    <location>
        <begin position="51"/>
        <end position="69"/>
    </location>
</feature>
<keyword evidence="4" id="KW-1185">Reference proteome</keyword>
<accession>A0AA49Q706</accession>